<proteinExistence type="predicted"/>
<dbReference type="EMBL" id="ACCF01000064">
    <property type="protein sequence ID" value="EEF68708.1"/>
    <property type="molecule type" value="Genomic_DNA"/>
</dbReference>
<dbReference type="HOGENOM" id="CLU_3062317_0_0_9"/>
<reference evidence="1 2" key="2">
    <citation type="submission" date="2009-02" db="EMBL/GenBank/DDBJ databases">
        <title>Draft genome sequence of Holdemania filiformis DSM 12042.</title>
        <authorList>
            <person name="Sudarsanam P."/>
            <person name="Ley R."/>
            <person name="Guruge J."/>
            <person name="Turnbaugh P.J."/>
            <person name="Mahowald M."/>
            <person name="Liep D."/>
            <person name="Gordon J."/>
        </authorList>
    </citation>
    <scope>NUCLEOTIDE SEQUENCE [LARGE SCALE GENOMIC DNA]</scope>
    <source>
        <strain evidence="1 2">DSM 12042</strain>
    </source>
</reference>
<dbReference type="STRING" id="545696.HOLDEFILI_01132"/>
<organism evidence="1 2">
    <name type="scientific">Holdemania filiformis DSM 12042</name>
    <dbReference type="NCBI Taxonomy" id="545696"/>
    <lineage>
        <taxon>Bacteria</taxon>
        <taxon>Bacillati</taxon>
        <taxon>Bacillota</taxon>
        <taxon>Erysipelotrichia</taxon>
        <taxon>Erysipelotrichales</taxon>
        <taxon>Erysipelotrichaceae</taxon>
        <taxon>Holdemania</taxon>
    </lineage>
</organism>
<gene>
    <name evidence="1" type="ORF">HOLDEFILI_01132</name>
</gene>
<dbReference type="Proteomes" id="UP000005950">
    <property type="component" value="Unassembled WGS sequence"/>
</dbReference>
<name>B9Y5Q0_9FIRM</name>
<protein>
    <submittedName>
        <fullName evidence="1">Uncharacterized protein</fullName>
    </submittedName>
</protein>
<dbReference type="AlphaFoldDB" id="B9Y5Q0"/>
<accession>B9Y5Q0</accession>
<evidence type="ECO:0000313" key="1">
    <source>
        <dbReference type="EMBL" id="EEF68708.1"/>
    </source>
</evidence>
<comment type="caution">
    <text evidence="1">The sequence shown here is derived from an EMBL/GenBank/DDBJ whole genome shotgun (WGS) entry which is preliminary data.</text>
</comment>
<sequence>MLILGLKDRNLGVNVSDRKNAIQAAQFLKTKNPRLTLMDIEEKKVSLTEIHTE</sequence>
<reference evidence="1 2" key="1">
    <citation type="submission" date="2008-12" db="EMBL/GenBank/DDBJ databases">
        <authorList>
            <person name="Fulton L."/>
            <person name="Clifton S."/>
            <person name="Fulton B."/>
            <person name="Xu J."/>
            <person name="Minx P."/>
            <person name="Pepin K.H."/>
            <person name="Johnson M."/>
            <person name="Bhonagiri V."/>
            <person name="Nash W.E."/>
            <person name="Mardis E.R."/>
            <person name="Wilson R.K."/>
        </authorList>
    </citation>
    <scope>NUCLEOTIDE SEQUENCE [LARGE SCALE GENOMIC DNA]</scope>
    <source>
        <strain evidence="1 2">DSM 12042</strain>
    </source>
</reference>
<evidence type="ECO:0000313" key="2">
    <source>
        <dbReference type="Proteomes" id="UP000005950"/>
    </source>
</evidence>